<reference evidence="6" key="1">
    <citation type="submission" date="2019-09" db="EMBL/GenBank/DDBJ databases">
        <title>Bird 10,000 Genomes (B10K) Project - Family phase.</title>
        <authorList>
            <person name="Zhang G."/>
        </authorList>
    </citation>
    <scope>NUCLEOTIDE SEQUENCE</scope>
    <source>
        <strain evidence="6">B10K-DU-001-08</strain>
        <tissue evidence="6">Muscle</tissue>
    </source>
</reference>
<dbReference type="CDD" id="cd19941">
    <property type="entry name" value="TIL"/>
    <property type="match status" value="1"/>
</dbReference>
<accession>A0A851NMD5</accession>
<feature type="domain" description="VWFD" evidence="5">
    <location>
        <begin position="124"/>
        <end position="294"/>
    </location>
</feature>
<sequence length="324" mass="34483">PSLAGPVCPPNQHYELCGVSCPSTCLNQEEEDGCDASSPCTEGCFCDSGFLQSGTACVPAPQCGCTHDGRYLQRGEEFYPCERCSERCTCKGNGVLECQPAGCAENEACMVQDGVRGCYPDGCGRCEVLGAVTLRTFDGSLLRFAGTCTYTLASSGTGSEEEQLQPFLVRVQKELDEAEPLVRQLLVTVHGVTISMVRGVQGEVKVDGERHLLPVSVASDAVTVTQEGRHRVLRARNGLKLLYDGVTYVLLTLPSTYQGHTDGLCGDFNGDASNDVTDPQQLGDSWGIAPRGCTHGSEIEPCPRPSDSVCNVLEDAKGPFGGCH</sequence>
<dbReference type="Proteomes" id="UP000613066">
    <property type="component" value="Unassembled WGS sequence"/>
</dbReference>
<keyword evidence="3" id="KW-0732">Signal</keyword>
<dbReference type="Gene3D" id="2.10.25.10">
    <property type="entry name" value="Laminin"/>
    <property type="match status" value="1"/>
</dbReference>
<dbReference type="InterPro" id="IPR036084">
    <property type="entry name" value="Ser_inhib-like_sf"/>
</dbReference>
<dbReference type="PROSITE" id="PS51233">
    <property type="entry name" value="VWFD"/>
    <property type="match status" value="1"/>
</dbReference>
<keyword evidence="2" id="KW-0964">Secreted</keyword>
<evidence type="ECO:0000313" key="6">
    <source>
        <dbReference type="EMBL" id="NXC39695.1"/>
    </source>
</evidence>
<dbReference type="FunFam" id="2.10.25.10:FF:000055">
    <property type="entry name" value="alpha-tectorin isoform X1"/>
    <property type="match status" value="1"/>
</dbReference>
<evidence type="ECO:0000313" key="7">
    <source>
        <dbReference type="Proteomes" id="UP000613066"/>
    </source>
</evidence>
<feature type="non-terminal residue" evidence="6">
    <location>
        <position position="1"/>
    </location>
</feature>
<dbReference type="SUPFAM" id="SSF57567">
    <property type="entry name" value="Serine protease inhibitors"/>
    <property type="match status" value="1"/>
</dbReference>
<dbReference type="Pfam" id="PF01826">
    <property type="entry name" value="TIL"/>
    <property type="match status" value="1"/>
</dbReference>
<dbReference type="Pfam" id="PF00094">
    <property type="entry name" value="VWD"/>
    <property type="match status" value="1"/>
</dbReference>
<dbReference type="OrthoDB" id="6236007at2759"/>
<evidence type="ECO:0000256" key="2">
    <source>
        <dbReference type="ARBA" id="ARBA00022525"/>
    </source>
</evidence>
<dbReference type="InterPro" id="IPR001846">
    <property type="entry name" value="VWF_type-D"/>
</dbReference>
<evidence type="ECO:0000256" key="4">
    <source>
        <dbReference type="ARBA" id="ARBA00023157"/>
    </source>
</evidence>
<dbReference type="InterPro" id="IPR025615">
    <property type="entry name" value="TILa_dom"/>
</dbReference>
<gene>
    <name evidence="6" type="primary">Fcgbp_3</name>
    <name evidence="6" type="ORF">PENPIL_R15616</name>
</gene>
<dbReference type="GO" id="GO:0005576">
    <property type="term" value="C:extracellular region"/>
    <property type="evidence" value="ECO:0007669"/>
    <property type="project" value="UniProtKB-SubCell"/>
</dbReference>
<dbReference type="InterPro" id="IPR002919">
    <property type="entry name" value="TIL_dom"/>
</dbReference>
<keyword evidence="7" id="KW-1185">Reference proteome</keyword>
<dbReference type="PANTHER" id="PTHR46698:SF7">
    <property type="entry name" value="VWFD DOMAIN-CONTAINING PROTEIN"/>
    <property type="match status" value="1"/>
</dbReference>
<name>A0A851NMD5_9GALL</name>
<dbReference type="InterPro" id="IPR052424">
    <property type="entry name" value="Kielin_Chordin-BMP_Reg"/>
</dbReference>
<feature type="non-terminal residue" evidence="6">
    <location>
        <position position="324"/>
    </location>
</feature>
<organism evidence="6 7">
    <name type="scientific">Penelope pileata</name>
    <dbReference type="NCBI Taxonomy" id="1118817"/>
    <lineage>
        <taxon>Eukaryota</taxon>
        <taxon>Metazoa</taxon>
        <taxon>Chordata</taxon>
        <taxon>Craniata</taxon>
        <taxon>Vertebrata</taxon>
        <taxon>Euteleostomi</taxon>
        <taxon>Archelosauria</taxon>
        <taxon>Archosauria</taxon>
        <taxon>Dinosauria</taxon>
        <taxon>Saurischia</taxon>
        <taxon>Theropoda</taxon>
        <taxon>Coelurosauria</taxon>
        <taxon>Aves</taxon>
        <taxon>Neognathae</taxon>
        <taxon>Galloanserae</taxon>
        <taxon>Galliformes</taxon>
        <taxon>Cracidae</taxon>
        <taxon>Penelope</taxon>
    </lineage>
</organism>
<dbReference type="SMART" id="SM00216">
    <property type="entry name" value="VWD"/>
    <property type="match status" value="1"/>
</dbReference>
<comment type="caution">
    <text evidence="6">The sequence shown here is derived from an EMBL/GenBank/DDBJ whole genome shotgun (WGS) entry which is preliminary data.</text>
</comment>
<proteinExistence type="predicted"/>
<comment type="subcellular location">
    <subcellularLocation>
        <location evidence="1">Secreted</location>
    </subcellularLocation>
</comment>
<dbReference type="EMBL" id="WBMW01001072">
    <property type="protein sequence ID" value="NXC39695.1"/>
    <property type="molecule type" value="Genomic_DNA"/>
</dbReference>
<dbReference type="AlphaFoldDB" id="A0A851NMD5"/>
<keyword evidence="4" id="KW-1015">Disulfide bond</keyword>
<dbReference type="GO" id="GO:0030513">
    <property type="term" value="P:positive regulation of BMP signaling pathway"/>
    <property type="evidence" value="ECO:0007669"/>
    <property type="project" value="TreeGrafter"/>
</dbReference>
<dbReference type="PANTHER" id="PTHR46698">
    <property type="entry name" value="CROSSVEINLESS 2"/>
    <property type="match status" value="1"/>
</dbReference>
<protein>
    <submittedName>
        <fullName evidence="6">FCGBP protein</fullName>
    </submittedName>
</protein>
<evidence type="ECO:0000256" key="1">
    <source>
        <dbReference type="ARBA" id="ARBA00004613"/>
    </source>
</evidence>
<evidence type="ECO:0000256" key="3">
    <source>
        <dbReference type="ARBA" id="ARBA00022729"/>
    </source>
</evidence>
<dbReference type="Pfam" id="PF12714">
    <property type="entry name" value="TILa"/>
    <property type="match status" value="1"/>
</dbReference>
<evidence type="ECO:0000259" key="5">
    <source>
        <dbReference type="PROSITE" id="PS51233"/>
    </source>
</evidence>